<reference evidence="1" key="1">
    <citation type="submission" date="2022-05" db="EMBL/GenBank/DDBJ databases">
        <title>Comparative genomics of Staphylococcus equorum isolates.</title>
        <authorList>
            <person name="Luelf R.H."/>
        </authorList>
    </citation>
    <scope>NUCLEOTIDE SEQUENCE</scope>
    <source>
        <strain evidence="1">TMW 2.2343</strain>
    </source>
</reference>
<sequence>METMTFEKKTIDTLTVTNQSIKEHEVLSAVLEQECDIATKKSPNRPWLYLKDKKNLKTFGGIRMNKNSIGTFYINTKFSTILEDTLFGVISKTKEEYISNKIAINDLKGLKKMIALINNLNDENQLYEGKYS</sequence>
<dbReference type="AlphaFoldDB" id="A0A9X4LBE7"/>
<dbReference type="RefSeq" id="WP_277595866.1">
    <property type="nucleotide sequence ID" value="NZ_JAMBPX010000011.1"/>
</dbReference>
<protein>
    <submittedName>
        <fullName evidence="1">Uncharacterized protein</fullName>
    </submittedName>
</protein>
<dbReference type="Proteomes" id="UP001152302">
    <property type="component" value="Unassembled WGS sequence"/>
</dbReference>
<dbReference type="EMBL" id="JAMBPX010000011">
    <property type="protein sequence ID" value="MDG0860347.1"/>
    <property type="molecule type" value="Genomic_DNA"/>
</dbReference>
<comment type="caution">
    <text evidence="1">The sequence shown here is derived from an EMBL/GenBank/DDBJ whole genome shotgun (WGS) entry which is preliminary data.</text>
</comment>
<accession>A0A9X4LBE7</accession>
<evidence type="ECO:0000313" key="2">
    <source>
        <dbReference type="Proteomes" id="UP001152302"/>
    </source>
</evidence>
<gene>
    <name evidence="1" type="ORF">M4L21_13520</name>
</gene>
<organism evidence="1 2">
    <name type="scientific">Staphylococcus equorum</name>
    <dbReference type="NCBI Taxonomy" id="246432"/>
    <lineage>
        <taxon>Bacteria</taxon>
        <taxon>Bacillati</taxon>
        <taxon>Bacillota</taxon>
        <taxon>Bacilli</taxon>
        <taxon>Bacillales</taxon>
        <taxon>Staphylococcaceae</taxon>
        <taxon>Staphylococcus</taxon>
    </lineage>
</organism>
<evidence type="ECO:0000313" key="1">
    <source>
        <dbReference type="EMBL" id="MDG0860347.1"/>
    </source>
</evidence>
<proteinExistence type="predicted"/>
<name>A0A9X4LBE7_9STAP</name>